<keyword evidence="2" id="KW-0812">Transmembrane</keyword>
<evidence type="ECO:0000313" key="5">
    <source>
        <dbReference type="Proteomes" id="UP000054928"/>
    </source>
</evidence>
<dbReference type="InterPro" id="IPR055392">
    <property type="entry name" value="BROMI_C"/>
</dbReference>
<dbReference type="Gene3D" id="1.10.472.80">
    <property type="entry name" value="Ypt/Rab-GAP domain of gyp1p, domain 3"/>
    <property type="match status" value="1"/>
</dbReference>
<keyword evidence="5" id="KW-1185">Reference proteome</keyword>
<sequence length="1345" mass="153672">MAEIDAAAALEELLLLQHAYVNNSKTSKQDNSFENVFTSFQSMLLDPKNHEGSFWQLDIFQLISSVLTDQLSSCIGEAVDAVISETLQDPEYVLSCVKARVETSHQLQETLAQLQNMLKRSADLLKESTDNKYAVTLESNNSLASFWNKVQEKIDMRKKNELLAENQKSVDSSLNDCSSEILSFDENFMSRSATRISCIDNLPSTIQKMQSTDKVERTKGLNEFVQVPMTEILNSGLLFPASCSAIVTFFLDTTRAHRIVCDLMNQIEDAYQFLELFWAVLNFIGMHVESGELLLIEEDLSHSTDVRSILVLDCFRVLYRLLYTVMRHWIHFSAEALAQLLHSSFYLLSLYSKKETKAETEQRTPLTILFVLNDDPVRWLMLWLLNVPNLSQLFRAIDDSGFIIDLLQHLSCLQPLNPVTPFTSLSAILEKRTMQCMLTIVSYICEYQQGRDLLSQWQEIPALQYIRQRHTTWIRPALEPIAISNNLIYGKIVMPASTKQSSWVEVPLDDSMASCKILGTNVIDAIILSIATVCIIQLFLIRYKRLIFCFLAYLQFIVIGPIYLHEDIDKAFNDRWAIASLKSAATYLHRADDNDLVSTLLKIVDACWTAKISGHLKGVTEEREMCSWFPFRQPNTQIHQLLYSCLSTQSRDEDAILKLQASGQLLLQMILSSKAVIDVAIQDPDSRTTKHVFELCKRFLQSHYGKATDNNRITDDWICEESKLFDLIVDTALHPKIFKVAKTAQVIHELWNICTIFSKRKDDKDFLHLSGRIVRSVWHSARALDELDTVIVTTFLHTRSQDITELSIRELLGCLSNQDSAQTFFGLANFQGMLIQTIFELQASTDFTLALNSSDDECPFNLITPMRRLQWLQCCLSSHFACSSLLSMKTSPLIDFFAKMLIRHKAETCLRSCCAEDTCCVVFQLLLSLVSSVPSMLKCSSLLSQLNVIAFNDESTLQRGAFCDTNDIISPCSLVEKQLCYEYKFIGGPKEKLSRCELSAFKVHTNAFEDVYEDSIAKKPNHFKFEAAFVLQNRIFQLFQASSERMEIAEISQASWDLIHHLETQFEIEFPQGLRSSASIFTEIFARLIYCLVVKRSSLLCSTKKPKFKPDDTHCSSTDSEQKCMSRLYQNYASGLSLESSSTLMDSIVDTFGSISLGCFPVTMLMILYPTYEEADIAKFLSYCFASSSTEFQWLRSPYSCAGEGSSNTTDIIIAQKVELILHNEFPQIIHAIDQCQCSVLTLVMRWHSQHFWNYLDWENIVIYTYLIILYGVDFQVYVIVAILRHLEPTLRELTAKHSSQSLVPFLTLLREPIRDFRFSSWESYLLHLQNKDHNRHDELLSSPQ</sequence>
<evidence type="ECO:0000256" key="2">
    <source>
        <dbReference type="SAM" id="Phobius"/>
    </source>
</evidence>
<dbReference type="Pfam" id="PF23440">
    <property type="entry name" value="BROMI_C"/>
    <property type="match status" value="1"/>
</dbReference>
<dbReference type="OMA" id="LELFWAV"/>
<dbReference type="GeneID" id="36396689"/>
<feature type="transmembrane region" description="Helical" evidence="2">
    <location>
        <begin position="522"/>
        <end position="541"/>
    </location>
</feature>
<accession>A0A0P1AW60</accession>
<evidence type="ECO:0000256" key="1">
    <source>
        <dbReference type="SAM" id="Coils"/>
    </source>
</evidence>
<dbReference type="OrthoDB" id="1668230at2759"/>
<feature type="transmembrane region" description="Helical" evidence="2">
    <location>
        <begin position="546"/>
        <end position="564"/>
    </location>
</feature>
<organism evidence="4 5">
    <name type="scientific">Plasmopara halstedii</name>
    <name type="common">Downy mildew of sunflower</name>
    <dbReference type="NCBI Taxonomy" id="4781"/>
    <lineage>
        <taxon>Eukaryota</taxon>
        <taxon>Sar</taxon>
        <taxon>Stramenopiles</taxon>
        <taxon>Oomycota</taxon>
        <taxon>Peronosporomycetes</taxon>
        <taxon>Peronosporales</taxon>
        <taxon>Peronosporaceae</taxon>
        <taxon>Plasmopara</taxon>
    </lineage>
</organism>
<reference evidence="5" key="1">
    <citation type="submission" date="2014-09" db="EMBL/GenBank/DDBJ databases">
        <authorList>
            <person name="Sharma Rahul"/>
            <person name="Thines Marco"/>
        </authorList>
    </citation>
    <scope>NUCLEOTIDE SEQUENCE [LARGE SCALE GENOMIC DNA]</scope>
</reference>
<keyword evidence="1" id="KW-0175">Coiled coil</keyword>
<name>A0A0P1AW60_PLAHL</name>
<dbReference type="RefSeq" id="XP_024581698.1">
    <property type="nucleotide sequence ID" value="XM_024716062.1"/>
</dbReference>
<dbReference type="EMBL" id="CCYD01001572">
    <property type="protein sequence ID" value="CEG45329.1"/>
    <property type="molecule type" value="Genomic_DNA"/>
</dbReference>
<protein>
    <recommendedName>
        <fullName evidence="3">BROMI C-terminal Rab TBC-like domain-containing protein</fullName>
    </recommendedName>
</protein>
<keyword evidence="2" id="KW-1133">Transmembrane helix</keyword>
<evidence type="ECO:0000259" key="3">
    <source>
        <dbReference type="Pfam" id="PF23440"/>
    </source>
</evidence>
<keyword evidence="2" id="KW-0472">Membrane</keyword>
<feature type="domain" description="BROMI C-terminal Rab TBC-like" evidence="3">
    <location>
        <begin position="1215"/>
        <end position="1332"/>
    </location>
</feature>
<dbReference type="STRING" id="4781.A0A0P1AW60"/>
<evidence type="ECO:0000313" key="4">
    <source>
        <dbReference type="EMBL" id="CEG45329.1"/>
    </source>
</evidence>
<feature type="transmembrane region" description="Helical" evidence="2">
    <location>
        <begin position="1261"/>
        <end position="1284"/>
    </location>
</feature>
<dbReference type="Proteomes" id="UP000054928">
    <property type="component" value="Unassembled WGS sequence"/>
</dbReference>
<feature type="coiled-coil region" evidence="1">
    <location>
        <begin position="104"/>
        <end position="131"/>
    </location>
</feature>
<proteinExistence type="predicted"/>